<accession>A0A1U9NN09</accession>
<dbReference type="Gene3D" id="3.30.700.10">
    <property type="entry name" value="Glycoprotein, Type 4 Pilin"/>
    <property type="match status" value="1"/>
</dbReference>
<keyword evidence="4" id="KW-1185">Reference proteome</keyword>
<dbReference type="GO" id="GO:0015627">
    <property type="term" value="C:type II protein secretion system complex"/>
    <property type="evidence" value="ECO:0007669"/>
    <property type="project" value="InterPro"/>
</dbReference>
<dbReference type="InterPro" id="IPR000983">
    <property type="entry name" value="Bac_GSPG_pilin"/>
</dbReference>
<feature type="transmembrane region" description="Helical" evidence="2">
    <location>
        <begin position="7"/>
        <end position="28"/>
    </location>
</feature>
<dbReference type="SUPFAM" id="SSF54523">
    <property type="entry name" value="Pili subunits"/>
    <property type="match status" value="1"/>
</dbReference>
<dbReference type="PRINTS" id="PR00813">
    <property type="entry name" value="BCTERIALGSPG"/>
</dbReference>
<sequence precursor="true">MYNKKSGFTLVEILIVVVILGILAGIVLPGLGQASEDAHETNLKSNLQTVRMQIQLYKTQHDDLLPGQSTIGGNITQADFKAAILSTDAQGYGPYMHDMPKNMLLNDAAKQDDITIVNSDGAVPTGAEGTGWWLNAANGDFRACDSADHINW</sequence>
<dbReference type="STRING" id="1936003.STSP2_02073"/>
<dbReference type="NCBIfam" id="TIGR02532">
    <property type="entry name" value="IV_pilin_GFxxxE"/>
    <property type="match status" value="1"/>
</dbReference>
<organism evidence="3 4">
    <name type="scientific">Anaerohalosphaera lusitana</name>
    <dbReference type="NCBI Taxonomy" id="1936003"/>
    <lineage>
        <taxon>Bacteria</taxon>
        <taxon>Pseudomonadati</taxon>
        <taxon>Planctomycetota</taxon>
        <taxon>Phycisphaerae</taxon>
        <taxon>Sedimentisphaerales</taxon>
        <taxon>Anaerohalosphaeraceae</taxon>
        <taxon>Anaerohalosphaera</taxon>
    </lineage>
</organism>
<keyword evidence="2" id="KW-0812">Transmembrane</keyword>
<dbReference type="PANTHER" id="PTHR30093">
    <property type="entry name" value="GENERAL SECRETION PATHWAY PROTEIN G"/>
    <property type="match status" value="1"/>
</dbReference>
<dbReference type="RefSeq" id="WP_146662269.1">
    <property type="nucleotide sequence ID" value="NZ_CP019791.1"/>
</dbReference>
<dbReference type="InterPro" id="IPR012902">
    <property type="entry name" value="N_methyl_site"/>
</dbReference>
<reference evidence="4" key="1">
    <citation type="submission" date="2017-02" db="EMBL/GenBank/DDBJ databases">
        <title>Comparative genomics and description of representatives of a novel lineage of planctomycetes thriving in anoxic sediments.</title>
        <authorList>
            <person name="Spring S."/>
            <person name="Bunk B."/>
            <person name="Sproer C."/>
        </authorList>
    </citation>
    <scope>NUCLEOTIDE SEQUENCE [LARGE SCALE GENOMIC DNA]</scope>
    <source>
        <strain evidence="4">ST-NAGAB-D1</strain>
    </source>
</reference>
<name>A0A1U9NN09_9BACT</name>
<gene>
    <name evidence="3" type="primary">xcpT_8</name>
    <name evidence="3" type="ORF">STSP2_02073</name>
</gene>
<keyword evidence="2" id="KW-0472">Membrane</keyword>
<dbReference type="GO" id="GO:0015628">
    <property type="term" value="P:protein secretion by the type II secretion system"/>
    <property type="evidence" value="ECO:0007669"/>
    <property type="project" value="InterPro"/>
</dbReference>
<dbReference type="EMBL" id="CP019791">
    <property type="protein sequence ID" value="AQT68896.1"/>
    <property type="molecule type" value="Genomic_DNA"/>
</dbReference>
<proteinExistence type="predicted"/>
<evidence type="ECO:0000313" key="3">
    <source>
        <dbReference type="EMBL" id="AQT68896.1"/>
    </source>
</evidence>
<protein>
    <submittedName>
        <fullName evidence="3">PilD-dependent protein PddA</fullName>
    </submittedName>
</protein>
<dbReference type="PROSITE" id="PS00409">
    <property type="entry name" value="PROKAR_NTER_METHYL"/>
    <property type="match status" value="1"/>
</dbReference>
<evidence type="ECO:0000256" key="2">
    <source>
        <dbReference type="SAM" id="Phobius"/>
    </source>
</evidence>
<dbReference type="KEGG" id="alus:STSP2_02073"/>
<dbReference type="Proteomes" id="UP000189674">
    <property type="component" value="Chromosome"/>
</dbReference>
<keyword evidence="2" id="KW-1133">Transmembrane helix</keyword>
<dbReference type="InterPro" id="IPR045584">
    <property type="entry name" value="Pilin-like"/>
</dbReference>
<evidence type="ECO:0000256" key="1">
    <source>
        <dbReference type="ARBA" id="ARBA00022481"/>
    </source>
</evidence>
<dbReference type="AlphaFoldDB" id="A0A1U9NN09"/>
<dbReference type="OrthoDB" id="214451at2"/>
<dbReference type="Pfam" id="PF07963">
    <property type="entry name" value="N_methyl"/>
    <property type="match status" value="1"/>
</dbReference>
<evidence type="ECO:0000313" key="4">
    <source>
        <dbReference type="Proteomes" id="UP000189674"/>
    </source>
</evidence>
<keyword evidence="1" id="KW-0488">Methylation</keyword>